<protein>
    <submittedName>
        <fullName evidence="1">Portal protein</fullName>
    </submittedName>
</protein>
<dbReference type="Proteomes" id="UP000693804">
    <property type="component" value="Segment"/>
</dbReference>
<proteinExistence type="predicted"/>
<sequence length="447" mass="50724">MSSNNLNYFEITGRDSAGGSDAPDQTFDNWKEKALDIGDFKVIPKGENNDIPNQIQDAVFPNSLAPRLQNRKVDLLIEQGPFLYKHTTDGLKYYREPIKEDAVNDWLFSNNIEELLIHNATEYYYQNEVYTKIFRDKASRLGVGGSLATMQPVHGFDCRLAYKKNDSKKRPTHVIIGDWKKQDQKEMTVYPLFDPVNPTKYPVAIHHAKFGSYGMKEYALPEIYGALDWIKRSTSIPKIFQALTDNSLNIKWHIQSPAKYWADKRKILMSNCSAAIPKIEYKEQMLEDLKQEILGKLSTLLSGTKNVGKFWHNEYVVELIGGNAMEHGWKITPIEQKIKEYVAAQIEISNKADFATVAALGLHAALGNVGADGKSDSGSEQLYALKIHQLTSVNLPEFYVCKAVNDMLYIKFGKDIKIGFYHVNAEREQDVTQSKRTVNQTPSNQAL</sequence>
<evidence type="ECO:0000313" key="1">
    <source>
        <dbReference type="EMBL" id="QQV89946.1"/>
    </source>
</evidence>
<keyword evidence="2" id="KW-1185">Reference proteome</keyword>
<organism evidence="1 2">
    <name type="scientific">Cellulophaga phage Ingeline_1</name>
    <dbReference type="NCBI Taxonomy" id="2745674"/>
    <lineage>
        <taxon>Viruses</taxon>
        <taxon>Duplodnaviria</taxon>
        <taxon>Heunggongvirae</taxon>
        <taxon>Uroviricota</taxon>
        <taxon>Caudoviricetes</taxon>
        <taxon>Duneviridae</taxon>
        <taxon>Ingelinevirus</taxon>
        <taxon>Ingelinevirus ingeline</taxon>
    </lineage>
</organism>
<evidence type="ECO:0000313" key="2">
    <source>
        <dbReference type="Proteomes" id="UP000693804"/>
    </source>
</evidence>
<gene>
    <name evidence="1" type="ORF">Ingeline1_2</name>
</gene>
<dbReference type="EMBL" id="MT732435">
    <property type="protein sequence ID" value="QQV89946.1"/>
    <property type="molecule type" value="Genomic_DNA"/>
</dbReference>
<name>A0A8E4ZBL5_9CAUD</name>
<reference evidence="1" key="1">
    <citation type="submission" date="2020-07" db="EMBL/GenBank/DDBJ databases">
        <title>Highly diverse flavobacterial phages as mortality factor during North Sea spring blooms.</title>
        <authorList>
            <person name="Bartlau N."/>
            <person name="Wichels A."/>
            <person name="Krohne G."/>
            <person name="Adriaenssens E.M."/>
            <person name="Heins A."/>
            <person name="Fuchs B.M."/>
            <person name="Amann R."/>
            <person name="Moraru C."/>
        </authorList>
    </citation>
    <scope>NUCLEOTIDE SEQUENCE</scope>
</reference>
<accession>A0A8E4ZBL5</accession>